<evidence type="ECO:0000313" key="1">
    <source>
        <dbReference type="EMBL" id="OGZ79264.1"/>
    </source>
</evidence>
<evidence type="ECO:0000313" key="2">
    <source>
        <dbReference type="Proteomes" id="UP000178650"/>
    </source>
</evidence>
<gene>
    <name evidence="1" type="ORF">A2358_03245</name>
</gene>
<organism evidence="1 2">
    <name type="scientific">Candidatus Staskawiczbacteria bacterium RIFOXYB1_FULL_37_44</name>
    <dbReference type="NCBI Taxonomy" id="1802223"/>
    <lineage>
        <taxon>Bacteria</taxon>
        <taxon>Candidatus Staskawicziibacteriota</taxon>
    </lineage>
</organism>
<sequence length="81" mass="9237">MGAQNEKHEKLLQPAVCPPALSAFLPFFQLPLLAQKLFNDAVEVFVRFLVRQEMFPGLNKPVMAIFKKGFFDEIARKVSSR</sequence>
<comment type="caution">
    <text evidence="1">The sequence shown here is derived from an EMBL/GenBank/DDBJ whole genome shotgun (WGS) entry which is preliminary data.</text>
</comment>
<reference evidence="1 2" key="1">
    <citation type="journal article" date="2016" name="Nat. Commun.">
        <title>Thousands of microbial genomes shed light on interconnected biogeochemical processes in an aquifer system.</title>
        <authorList>
            <person name="Anantharaman K."/>
            <person name="Brown C.T."/>
            <person name="Hug L.A."/>
            <person name="Sharon I."/>
            <person name="Castelle C.J."/>
            <person name="Probst A.J."/>
            <person name="Thomas B.C."/>
            <person name="Singh A."/>
            <person name="Wilkins M.J."/>
            <person name="Karaoz U."/>
            <person name="Brodie E.L."/>
            <person name="Williams K.H."/>
            <person name="Hubbard S.S."/>
            <person name="Banfield J.F."/>
        </authorList>
    </citation>
    <scope>NUCLEOTIDE SEQUENCE [LARGE SCALE GENOMIC DNA]</scope>
</reference>
<protein>
    <submittedName>
        <fullName evidence="1">Uncharacterized protein</fullName>
    </submittedName>
</protein>
<dbReference type="STRING" id="1802223.A2358_03245"/>
<dbReference type="EMBL" id="MHPJ01000005">
    <property type="protein sequence ID" value="OGZ79264.1"/>
    <property type="molecule type" value="Genomic_DNA"/>
</dbReference>
<dbReference type="AlphaFoldDB" id="A0A1G2IWN4"/>
<name>A0A1G2IWN4_9BACT</name>
<accession>A0A1G2IWN4</accession>
<proteinExistence type="predicted"/>
<dbReference type="Proteomes" id="UP000178650">
    <property type="component" value="Unassembled WGS sequence"/>
</dbReference>